<keyword evidence="1" id="KW-0175">Coiled coil</keyword>
<sequence>MNYKRLKKELYWFYASWKEKGVSYFGHQETPDVEFPSLPMFPQVGRPTKGRQLVTLDNKTLTQAHSYILANCKNCFLIVDRMNEQIDDLDLRALSHGPNSVAFSYHGFNINGVAFLTVESEQNKKVQNSGVMLQSMHDNDDHETTYYGRLTDVISLDYDGRGRIVLFRCDWVNTTSGVKIDPLGFIMIQENGRKPTRIEIFHLSRQSKKKGGALVDDEAIRVEDELNKVVQRHLQDKHEGTQTTEVHEDAFREVFGSEHSGRVRCLGAGVLPSQVFPEQCNQRTIFRHGNLPTSEVTDKLREMEEKMKVMEAQRKAEMEQMRQMHEHQIQNFTNVIQSMISGTAGGSHGPELLPTQLRLHCSIPCGRKDPCPCCARIGNASDDIHDIAMAEDELSDDDMQAGEEEAVITK</sequence>
<evidence type="ECO:0000313" key="3">
    <source>
        <dbReference type="Proteomes" id="UP000734854"/>
    </source>
</evidence>
<accession>A0A8J5KHW7</accession>
<dbReference type="EMBL" id="JACMSC010000014">
    <property type="protein sequence ID" value="KAG6490635.1"/>
    <property type="molecule type" value="Genomic_DNA"/>
</dbReference>
<proteinExistence type="predicted"/>
<name>A0A8J5KHW7_ZINOF</name>
<gene>
    <name evidence="2" type="ORF">ZIOFF_051944</name>
</gene>
<dbReference type="AlphaFoldDB" id="A0A8J5KHW7"/>
<dbReference type="PANTHER" id="PTHR48258">
    <property type="entry name" value="DUF4218 DOMAIN-CONTAINING PROTEIN-RELATED"/>
    <property type="match status" value="1"/>
</dbReference>
<organism evidence="2 3">
    <name type="scientific">Zingiber officinale</name>
    <name type="common">Ginger</name>
    <name type="synonym">Amomum zingiber</name>
    <dbReference type="NCBI Taxonomy" id="94328"/>
    <lineage>
        <taxon>Eukaryota</taxon>
        <taxon>Viridiplantae</taxon>
        <taxon>Streptophyta</taxon>
        <taxon>Embryophyta</taxon>
        <taxon>Tracheophyta</taxon>
        <taxon>Spermatophyta</taxon>
        <taxon>Magnoliopsida</taxon>
        <taxon>Liliopsida</taxon>
        <taxon>Zingiberales</taxon>
        <taxon>Zingiberaceae</taxon>
        <taxon>Zingiber</taxon>
    </lineage>
</organism>
<evidence type="ECO:0000256" key="1">
    <source>
        <dbReference type="SAM" id="Coils"/>
    </source>
</evidence>
<dbReference type="InterPro" id="IPR004252">
    <property type="entry name" value="Probable_transposase_24"/>
</dbReference>
<reference evidence="2 3" key="1">
    <citation type="submission" date="2020-08" db="EMBL/GenBank/DDBJ databases">
        <title>Plant Genome Project.</title>
        <authorList>
            <person name="Zhang R.-G."/>
        </authorList>
    </citation>
    <scope>NUCLEOTIDE SEQUENCE [LARGE SCALE GENOMIC DNA]</scope>
    <source>
        <tissue evidence="2">Rhizome</tissue>
    </source>
</reference>
<evidence type="ECO:0008006" key="4">
    <source>
        <dbReference type="Google" id="ProtNLM"/>
    </source>
</evidence>
<dbReference type="Proteomes" id="UP000734854">
    <property type="component" value="Unassembled WGS sequence"/>
</dbReference>
<feature type="coiled-coil region" evidence="1">
    <location>
        <begin position="293"/>
        <end position="320"/>
    </location>
</feature>
<protein>
    <recommendedName>
        <fullName evidence="4">DUF4216 domain-containing protein</fullName>
    </recommendedName>
</protein>
<comment type="caution">
    <text evidence="2">The sequence shown here is derived from an EMBL/GenBank/DDBJ whole genome shotgun (WGS) entry which is preliminary data.</text>
</comment>
<dbReference type="Pfam" id="PF03004">
    <property type="entry name" value="Transposase_24"/>
    <property type="match status" value="1"/>
</dbReference>
<keyword evidence="3" id="KW-1185">Reference proteome</keyword>
<evidence type="ECO:0000313" key="2">
    <source>
        <dbReference type="EMBL" id="KAG6490635.1"/>
    </source>
</evidence>